<dbReference type="InterPro" id="IPR008383">
    <property type="entry name" value="API5"/>
</dbReference>
<comment type="caution">
    <text evidence="1">The sequence shown here is derived from an EMBL/GenBank/DDBJ whole genome shotgun (WGS) entry which is preliminary data.</text>
</comment>
<keyword evidence="2" id="KW-1185">Reference proteome</keyword>
<dbReference type="Proteomes" id="UP001188597">
    <property type="component" value="Unassembled WGS sequence"/>
</dbReference>
<dbReference type="EMBL" id="JAVXUP010000151">
    <property type="protein sequence ID" value="KAK3036307.1"/>
    <property type="molecule type" value="Genomic_DNA"/>
</dbReference>
<accession>A0AA88WYP2</accession>
<dbReference type="PANTHER" id="PTHR12758:SF20">
    <property type="entry name" value="APOPTOSIS INHIBITOR 5-LIKE"/>
    <property type="match status" value="1"/>
</dbReference>
<gene>
    <name evidence="1" type="ORF">RJ639_031279</name>
</gene>
<evidence type="ECO:0000313" key="1">
    <source>
        <dbReference type="EMBL" id="KAK3036307.1"/>
    </source>
</evidence>
<dbReference type="AlphaFoldDB" id="A0AA88WYP2"/>
<protein>
    <submittedName>
        <fullName evidence="1">Uncharacterized protein</fullName>
    </submittedName>
</protein>
<name>A0AA88WYP2_9ASTE</name>
<proteinExistence type="predicted"/>
<dbReference type="GO" id="GO:0043067">
    <property type="term" value="P:regulation of programmed cell death"/>
    <property type="evidence" value="ECO:0007669"/>
    <property type="project" value="TreeGrafter"/>
</dbReference>
<evidence type="ECO:0000313" key="2">
    <source>
        <dbReference type="Proteomes" id="UP001188597"/>
    </source>
</evidence>
<dbReference type="PANTHER" id="PTHR12758">
    <property type="entry name" value="APOPTOSIS INHIBITOR 5-RELATED"/>
    <property type="match status" value="1"/>
</dbReference>
<dbReference type="Pfam" id="PF05918">
    <property type="entry name" value="API5"/>
    <property type="match status" value="1"/>
</dbReference>
<dbReference type="GO" id="GO:0003729">
    <property type="term" value="F:mRNA binding"/>
    <property type="evidence" value="ECO:0007669"/>
    <property type="project" value="TreeGrafter"/>
</dbReference>
<reference evidence="1" key="1">
    <citation type="submission" date="2022-12" db="EMBL/GenBank/DDBJ databases">
        <title>Draft genome assemblies for two species of Escallonia (Escalloniales).</title>
        <authorList>
            <person name="Chanderbali A."/>
            <person name="Dervinis C."/>
            <person name="Anghel I."/>
            <person name="Soltis D."/>
            <person name="Soltis P."/>
            <person name="Zapata F."/>
        </authorList>
    </citation>
    <scope>NUCLEOTIDE SEQUENCE</scope>
    <source>
        <strain evidence="1">UCBG64.0493</strain>
        <tissue evidence="1">Leaf</tissue>
    </source>
</reference>
<sequence>MAEVTDVDKLYLCNDRISEATDKSRNEREFKYIIAAAKQGSVKARQLAAQLIPRFFKYFPKLAEEAIDQHLNLGADEDRGVGETGSQCSDVVPRFGLSC</sequence>
<organism evidence="1 2">
    <name type="scientific">Escallonia herrerae</name>
    <dbReference type="NCBI Taxonomy" id="1293975"/>
    <lineage>
        <taxon>Eukaryota</taxon>
        <taxon>Viridiplantae</taxon>
        <taxon>Streptophyta</taxon>
        <taxon>Embryophyta</taxon>
        <taxon>Tracheophyta</taxon>
        <taxon>Spermatophyta</taxon>
        <taxon>Magnoliopsida</taxon>
        <taxon>eudicotyledons</taxon>
        <taxon>Gunneridae</taxon>
        <taxon>Pentapetalae</taxon>
        <taxon>asterids</taxon>
        <taxon>campanulids</taxon>
        <taxon>Escalloniales</taxon>
        <taxon>Escalloniaceae</taxon>
        <taxon>Escallonia</taxon>
    </lineage>
</organism>
<dbReference type="GO" id="GO:0005634">
    <property type="term" value="C:nucleus"/>
    <property type="evidence" value="ECO:0007669"/>
    <property type="project" value="TreeGrafter"/>
</dbReference>